<feature type="transmembrane region" description="Helical" evidence="1">
    <location>
        <begin position="20"/>
        <end position="38"/>
    </location>
</feature>
<dbReference type="EMBL" id="JABBGC010000004">
    <property type="protein sequence ID" value="NML41424.1"/>
    <property type="molecule type" value="Genomic_DNA"/>
</dbReference>
<sequence>MKYYVCFTVVKRFLSKSLKALWLLTAIGLVVFIASVFMEGIKLLLPYAMGCFLLGCVVQKFFRRYKKTGECTLTDQEIIVTSGENIAKYPLSLITEFKLYFRGYRGMELKPSQGRIILPNFSDGACNELVFRHKGEEVRIGLKFYQRHLNEMNTLFTIWEEQDISYELYGRKNVARKRFRA</sequence>
<name>A0A848GSS7_9BACT</name>
<gene>
    <name evidence="2" type="ORF">HHL17_29800</name>
</gene>
<evidence type="ECO:0000256" key="1">
    <source>
        <dbReference type="SAM" id="Phobius"/>
    </source>
</evidence>
<dbReference type="Proteomes" id="UP000583266">
    <property type="component" value="Unassembled WGS sequence"/>
</dbReference>
<accession>A0A848GSS7</accession>
<organism evidence="2 3">
    <name type="scientific">Chitinophaga fulva</name>
    <dbReference type="NCBI Taxonomy" id="2728842"/>
    <lineage>
        <taxon>Bacteria</taxon>
        <taxon>Pseudomonadati</taxon>
        <taxon>Bacteroidota</taxon>
        <taxon>Chitinophagia</taxon>
        <taxon>Chitinophagales</taxon>
        <taxon>Chitinophagaceae</taxon>
        <taxon>Chitinophaga</taxon>
    </lineage>
</organism>
<proteinExistence type="predicted"/>
<dbReference type="RefSeq" id="WP_169228484.1">
    <property type="nucleotide sequence ID" value="NZ_JABBGC010000004.1"/>
</dbReference>
<keyword evidence="1" id="KW-0472">Membrane</keyword>
<protein>
    <submittedName>
        <fullName evidence="2">Uncharacterized protein</fullName>
    </submittedName>
</protein>
<keyword evidence="3" id="KW-1185">Reference proteome</keyword>
<evidence type="ECO:0000313" key="3">
    <source>
        <dbReference type="Proteomes" id="UP000583266"/>
    </source>
</evidence>
<evidence type="ECO:0000313" key="2">
    <source>
        <dbReference type="EMBL" id="NML41424.1"/>
    </source>
</evidence>
<keyword evidence="1" id="KW-0812">Transmembrane</keyword>
<reference evidence="2 3" key="1">
    <citation type="submission" date="2020-04" db="EMBL/GenBank/DDBJ databases">
        <title>Chitinophaga sp. G-6-1-13 sp. nov., isolated from soil.</title>
        <authorList>
            <person name="Dahal R.H."/>
            <person name="Chaudhary D.K."/>
        </authorList>
    </citation>
    <scope>NUCLEOTIDE SEQUENCE [LARGE SCALE GENOMIC DNA]</scope>
    <source>
        <strain evidence="2 3">G-6-1-13</strain>
    </source>
</reference>
<keyword evidence="1" id="KW-1133">Transmembrane helix</keyword>
<feature type="transmembrane region" description="Helical" evidence="1">
    <location>
        <begin position="44"/>
        <end position="62"/>
    </location>
</feature>
<comment type="caution">
    <text evidence="2">The sequence shown here is derived from an EMBL/GenBank/DDBJ whole genome shotgun (WGS) entry which is preliminary data.</text>
</comment>
<dbReference type="AlphaFoldDB" id="A0A848GSS7"/>